<reference evidence="1" key="1">
    <citation type="submission" date="2016-01" db="EMBL/GenBank/DDBJ databases">
        <authorList>
            <person name="Peeters C."/>
        </authorList>
    </citation>
    <scope>NUCLEOTIDE SEQUENCE [LARGE SCALE GENOMIC DNA]</scope>
    <source>
        <strain evidence="1">LMG 22937</strain>
    </source>
</reference>
<evidence type="ECO:0000313" key="1">
    <source>
        <dbReference type="EMBL" id="SAL79075.1"/>
    </source>
</evidence>
<keyword evidence="2" id="KW-1185">Reference proteome</keyword>
<dbReference type="RefSeq" id="WP_235025330.1">
    <property type="nucleotide sequence ID" value="NZ_FCOL02000047.1"/>
</dbReference>
<dbReference type="AlphaFoldDB" id="A0A158KDE8"/>
<dbReference type="EMBL" id="FCOL02000047">
    <property type="protein sequence ID" value="SAL79075.1"/>
    <property type="molecule type" value="Genomic_DNA"/>
</dbReference>
<dbReference type="InterPro" id="IPR035093">
    <property type="entry name" value="RelE/ParE_toxin_dom_sf"/>
</dbReference>
<evidence type="ECO:0000313" key="2">
    <source>
        <dbReference type="Proteomes" id="UP000054925"/>
    </source>
</evidence>
<name>A0A158KDE8_9BURK</name>
<comment type="caution">
    <text evidence="1">The sequence shown here is derived from an EMBL/GenBank/DDBJ whole genome shotgun (WGS) entry which is preliminary data.</text>
</comment>
<proteinExistence type="predicted"/>
<accession>A0A158KDE8</accession>
<dbReference type="Gene3D" id="3.30.2310.20">
    <property type="entry name" value="RelE-like"/>
    <property type="match status" value="1"/>
</dbReference>
<organism evidence="1 2">
    <name type="scientific">Caballeronia terrestris</name>
    <dbReference type="NCBI Taxonomy" id="1226301"/>
    <lineage>
        <taxon>Bacteria</taxon>
        <taxon>Pseudomonadati</taxon>
        <taxon>Pseudomonadota</taxon>
        <taxon>Betaproteobacteria</taxon>
        <taxon>Burkholderiales</taxon>
        <taxon>Burkholderiaceae</taxon>
        <taxon>Caballeronia</taxon>
    </lineage>
</organism>
<dbReference type="Proteomes" id="UP000054925">
    <property type="component" value="Unassembled WGS sequence"/>
</dbReference>
<protein>
    <submittedName>
        <fullName evidence="1">Translation repressor RelE</fullName>
    </submittedName>
</protein>
<gene>
    <name evidence="1" type="ORF">AWB67_05384</name>
</gene>
<sequence>MLADWRIARSAQTSEHLDYIEEQSPAAADFVFEAIIKAAAAIPDHPYVYREGRVPNTREMVVLPN</sequence>